<comment type="caution">
    <text evidence="12">The sequence shown here is derived from an EMBL/GenBank/DDBJ whole genome shotgun (WGS) entry which is preliminary data.</text>
</comment>
<dbReference type="PANTHER" id="PTHR30372:SF4">
    <property type="entry name" value="LIPID-A-DISACCHARIDE SYNTHASE, MITOCHONDRIAL-RELATED"/>
    <property type="match status" value="1"/>
</dbReference>
<dbReference type="PANTHER" id="PTHR30372">
    <property type="entry name" value="LIPID-A-DISACCHARIDE SYNTHASE"/>
    <property type="match status" value="1"/>
</dbReference>
<protein>
    <recommendedName>
        <fullName evidence="4 11">Lipid-A-disaccharide synthase</fullName>
        <ecNumber evidence="3 11">2.4.1.182</ecNumber>
    </recommendedName>
</protein>
<evidence type="ECO:0000313" key="12">
    <source>
        <dbReference type="EMBL" id="RKQ71622.1"/>
    </source>
</evidence>
<evidence type="ECO:0000256" key="9">
    <source>
        <dbReference type="ARBA" id="ARBA00023098"/>
    </source>
</evidence>
<dbReference type="GO" id="GO:0008915">
    <property type="term" value="F:lipid-A-disaccharide synthase activity"/>
    <property type="evidence" value="ECO:0007669"/>
    <property type="project" value="UniProtKB-UniRule"/>
</dbReference>
<keyword evidence="8" id="KW-0808">Transferase</keyword>
<dbReference type="EC" id="2.4.1.182" evidence="3 11"/>
<dbReference type="OrthoDB" id="9801642at2"/>
<comment type="function">
    <text evidence="1">Condensation of UDP-2,3-diacylglucosamine and 2,3-diacylglucosamine-1-phosphate to form lipid A disaccharide, a precursor of lipid A, a phosphorylated glycolipid that anchors the lipopolysaccharide to the outer membrane of the cell.</text>
</comment>
<dbReference type="Proteomes" id="UP000282211">
    <property type="component" value="Unassembled WGS sequence"/>
</dbReference>
<comment type="catalytic activity">
    <reaction evidence="10">
        <text>a lipid X + a UDP-2-N,3-O-bis[(3R)-3-hydroxyacyl]-alpha-D-glucosamine = a lipid A disaccharide + UDP + H(+)</text>
        <dbReference type="Rhea" id="RHEA:67828"/>
        <dbReference type="ChEBI" id="CHEBI:15378"/>
        <dbReference type="ChEBI" id="CHEBI:58223"/>
        <dbReference type="ChEBI" id="CHEBI:137748"/>
        <dbReference type="ChEBI" id="CHEBI:176338"/>
        <dbReference type="ChEBI" id="CHEBI:176343"/>
        <dbReference type="EC" id="2.4.1.182"/>
    </reaction>
</comment>
<sequence length="384" mass="41859">MVSIFIVAAEASGDELGAKLVRSLTEARPKMKILGIGGQAMQREGIPSLMDISGLSILGFVEGLKHYPMIMQRVTACANEIMKSGAEAVVLIDSWGFMVRVAKRLRAQGYEGKIIKFVAPQVWAMRAGRAKILAKHVDLLLSIQPMDAPYFEAEGLETHYVGNPIFDMDYSVGSSEIFRTKHNLDDRPIVSIWFGSRLSEAEQLTSIFCATVTALRFEYPELAFVAPLSKSIAQDVKSRVEAFGNSHDFIFVSESDKLGAMAASTAALACSGTVTSQLASVGVPTVVAYRLNALTHWVAKRLFKPDYISIVNIVAGQPLMPEYIQSEANGSNLSTALIQYLQDEDAQKRASEALIDQTRKMGAVSGQKASEKAARIILTALKLY</sequence>
<evidence type="ECO:0000256" key="1">
    <source>
        <dbReference type="ARBA" id="ARBA00002056"/>
    </source>
</evidence>
<keyword evidence="9" id="KW-0443">Lipid metabolism</keyword>
<organism evidence="12 13">
    <name type="scientific">Litorimonas taeanensis</name>
    <dbReference type="NCBI Taxonomy" id="568099"/>
    <lineage>
        <taxon>Bacteria</taxon>
        <taxon>Pseudomonadati</taxon>
        <taxon>Pseudomonadota</taxon>
        <taxon>Alphaproteobacteria</taxon>
        <taxon>Maricaulales</taxon>
        <taxon>Robiginitomaculaceae</taxon>
    </lineage>
</organism>
<evidence type="ECO:0000313" key="13">
    <source>
        <dbReference type="Proteomes" id="UP000282211"/>
    </source>
</evidence>
<keyword evidence="5" id="KW-0444">Lipid biosynthesis</keyword>
<accession>A0A420WL34</accession>
<dbReference type="GO" id="GO:0016020">
    <property type="term" value="C:membrane"/>
    <property type="evidence" value="ECO:0007669"/>
    <property type="project" value="GOC"/>
</dbReference>
<name>A0A420WL34_9PROT</name>
<dbReference type="SUPFAM" id="SSF53756">
    <property type="entry name" value="UDP-Glycosyltransferase/glycogen phosphorylase"/>
    <property type="match status" value="1"/>
</dbReference>
<evidence type="ECO:0000256" key="5">
    <source>
        <dbReference type="ARBA" id="ARBA00022516"/>
    </source>
</evidence>
<reference evidence="12 13" key="1">
    <citation type="submission" date="2018-10" db="EMBL/GenBank/DDBJ databases">
        <title>Genomic Encyclopedia of Type Strains, Phase IV (KMG-IV): sequencing the most valuable type-strain genomes for metagenomic binning, comparative biology and taxonomic classification.</title>
        <authorList>
            <person name="Goeker M."/>
        </authorList>
    </citation>
    <scope>NUCLEOTIDE SEQUENCE [LARGE SCALE GENOMIC DNA]</scope>
    <source>
        <strain evidence="12 13">DSM 22008</strain>
    </source>
</reference>
<evidence type="ECO:0000256" key="7">
    <source>
        <dbReference type="ARBA" id="ARBA00022676"/>
    </source>
</evidence>
<evidence type="ECO:0000256" key="8">
    <source>
        <dbReference type="ARBA" id="ARBA00022679"/>
    </source>
</evidence>
<gene>
    <name evidence="12" type="ORF">DES40_0949</name>
</gene>
<keyword evidence="6" id="KW-0441">Lipid A biosynthesis</keyword>
<dbReference type="AlphaFoldDB" id="A0A420WL34"/>
<dbReference type="RefSeq" id="WP_121099384.1">
    <property type="nucleotide sequence ID" value="NZ_RBII01000001.1"/>
</dbReference>
<evidence type="ECO:0000256" key="10">
    <source>
        <dbReference type="ARBA" id="ARBA00048975"/>
    </source>
</evidence>
<dbReference type="NCBIfam" id="TIGR00215">
    <property type="entry name" value="lpxB"/>
    <property type="match status" value="1"/>
</dbReference>
<evidence type="ECO:0000256" key="11">
    <source>
        <dbReference type="NCBIfam" id="TIGR00215"/>
    </source>
</evidence>
<evidence type="ECO:0000256" key="2">
    <source>
        <dbReference type="ARBA" id="ARBA00007868"/>
    </source>
</evidence>
<dbReference type="GO" id="GO:0005543">
    <property type="term" value="F:phospholipid binding"/>
    <property type="evidence" value="ECO:0007669"/>
    <property type="project" value="TreeGrafter"/>
</dbReference>
<keyword evidence="13" id="KW-1185">Reference proteome</keyword>
<evidence type="ECO:0000256" key="4">
    <source>
        <dbReference type="ARBA" id="ARBA00020902"/>
    </source>
</evidence>
<dbReference type="EMBL" id="RBII01000001">
    <property type="protein sequence ID" value="RKQ71622.1"/>
    <property type="molecule type" value="Genomic_DNA"/>
</dbReference>
<comment type="similarity">
    <text evidence="2">Belongs to the LpxB family.</text>
</comment>
<keyword evidence="7" id="KW-0328">Glycosyltransferase</keyword>
<dbReference type="FunCoup" id="A0A420WL34">
    <property type="interactions" value="279"/>
</dbReference>
<evidence type="ECO:0000256" key="6">
    <source>
        <dbReference type="ARBA" id="ARBA00022556"/>
    </source>
</evidence>
<dbReference type="InterPro" id="IPR003835">
    <property type="entry name" value="Glyco_trans_19"/>
</dbReference>
<proteinExistence type="inferred from homology"/>
<dbReference type="InParanoid" id="A0A420WL34"/>
<dbReference type="Pfam" id="PF02684">
    <property type="entry name" value="LpxB"/>
    <property type="match status" value="1"/>
</dbReference>
<evidence type="ECO:0000256" key="3">
    <source>
        <dbReference type="ARBA" id="ARBA00012687"/>
    </source>
</evidence>
<dbReference type="GO" id="GO:0009245">
    <property type="term" value="P:lipid A biosynthetic process"/>
    <property type="evidence" value="ECO:0007669"/>
    <property type="project" value="UniProtKB-UniRule"/>
</dbReference>